<proteinExistence type="predicted"/>
<dbReference type="EMBL" id="CADCXU010027625">
    <property type="protein sequence ID" value="CAB0014274.1"/>
    <property type="molecule type" value="Genomic_DNA"/>
</dbReference>
<sequence>MCKKDILRHYGSVFTGSQESIIQVMADEASRLAGPSTPASPEIQVVIVGNSLDNVEVSAPPSPIPCNSKEFLTQRVQPCNTDLGNIATSSTSLMTLDSAHEALDLVQQKAEDVLEESSAENEERVDSCEEISENVQTAVESMEFSENRSDAEENDDNDDTSSVKRLVPDKEDFTEQDQEEVPMASADS</sequence>
<evidence type="ECO:0000313" key="2">
    <source>
        <dbReference type="EMBL" id="CAB0014274.1"/>
    </source>
</evidence>
<name>A0A6H5HBU2_9HEMI</name>
<evidence type="ECO:0000313" key="3">
    <source>
        <dbReference type="Proteomes" id="UP000479000"/>
    </source>
</evidence>
<dbReference type="OrthoDB" id="5357315at2759"/>
<organism evidence="2 3">
    <name type="scientific">Nesidiocoris tenuis</name>
    <dbReference type="NCBI Taxonomy" id="355587"/>
    <lineage>
        <taxon>Eukaryota</taxon>
        <taxon>Metazoa</taxon>
        <taxon>Ecdysozoa</taxon>
        <taxon>Arthropoda</taxon>
        <taxon>Hexapoda</taxon>
        <taxon>Insecta</taxon>
        <taxon>Pterygota</taxon>
        <taxon>Neoptera</taxon>
        <taxon>Paraneoptera</taxon>
        <taxon>Hemiptera</taxon>
        <taxon>Heteroptera</taxon>
        <taxon>Panheteroptera</taxon>
        <taxon>Cimicomorpha</taxon>
        <taxon>Miridae</taxon>
        <taxon>Dicyphina</taxon>
        <taxon>Nesidiocoris</taxon>
    </lineage>
</organism>
<feature type="region of interest" description="Disordered" evidence="1">
    <location>
        <begin position="112"/>
        <end position="188"/>
    </location>
</feature>
<protein>
    <submittedName>
        <fullName evidence="2">Uncharacterized protein</fullName>
    </submittedName>
</protein>
<evidence type="ECO:0000256" key="1">
    <source>
        <dbReference type="SAM" id="MobiDB-lite"/>
    </source>
</evidence>
<dbReference type="AlphaFoldDB" id="A0A6H5HBU2"/>
<dbReference type="Proteomes" id="UP000479000">
    <property type="component" value="Unassembled WGS sequence"/>
</dbReference>
<reference evidence="2 3" key="1">
    <citation type="submission" date="2020-02" db="EMBL/GenBank/DDBJ databases">
        <authorList>
            <person name="Ferguson B K."/>
        </authorList>
    </citation>
    <scope>NUCLEOTIDE SEQUENCE [LARGE SCALE GENOMIC DNA]</scope>
</reference>
<accession>A0A6H5HBU2</accession>
<keyword evidence="3" id="KW-1185">Reference proteome</keyword>
<gene>
    <name evidence="2" type="ORF">NTEN_LOCUS18719</name>
</gene>